<dbReference type="RefSeq" id="XP_013952947.1">
    <property type="nucleotide sequence ID" value="XM_014097472.1"/>
</dbReference>
<dbReference type="InParanoid" id="G9N363"/>
<feature type="region of interest" description="Disordered" evidence="1">
    <location>
        <begin position="203"/>
        <end position="288"/>
    </location>
</feature>
<feature type="compositionally biased region" description="Low complexity" evidence="1">
    <location>
        <begin position="65"/>
        <end position="81"/>
    </location>
</feature>
<sequence>MSGFGDAEKLRAARELAQSFSRTKDPKKRNIGGSSLGPRKEHSEPYRQQPAKQTRYGQIPAPSWQGPTQGSTQGSTSSSSSIPPPSQRDYSSLSSFSTGGVRKSVIGSSGLDFLKASGAKSRDVEKPPTGPVPIVSEAANVDQQAESTGNGSAIDGASSSTSPQPTEGISRGNILDAFLSIVAKKPSIGQEIDTLTKMIPKAMDLNAPEPVAEATTPKGQSNGDKPKRSEAGTNQNSGLGHSQSEKPSPVAAAAVSSNGRDQGQTAGTNGAPISPSTKAKGLSASAWA</sequence>
<feature type="compositionally biased region" description="Polar residues" evidence="1">
    <location>
        <begin position="258"/>
        <end position="268"/>
    </location>
</feature>
<dbReference type="OrthoDB" id="5103823at2759"/>
<feature type="compositionally biased region" description="Low complexity" evidence="1">
    <location>
        <begin position="247"/>
        <end position="257"/>
    </location>
</feature>
<dbReference type="GeneID" id="25794287"/>
<evidence type="ECO:0000313" key="2">
    <source>
        <dbReference type="EMBL" id="EHK18747.1"/>
    </source>
</evidence>
<accession>G9N363</accession>
<comment type="caution">
    <text evidence="2">The sequence shown here is derived from an EMBL/GenBank/DDBJ whole genome shotgun (WGS) entry which is preliminary data.</text>
</comment>
<feature type="compositionally biased region" description="Polar residues" evidence="1">
    <location>
        <begin position="141"/>
        <end position="167"/>
    </location>
</feature>
<evidence type="ECO:0000256" key="1">
    <source>
        <dbReference type="SAM" id="MobiDB-lite"/>
    </source>
</evidence>
<protein>
    <submittedName>
        <fullName evidence="2">Uncharacterized protein</fullName>
    </submittedName>
</protein>
<dbReference type="EMBL" id="ABDF02000085">
    <property type="protein sequence ID" value="EHK18747.1"/>
    <property type="molecule type" value="Genomic_DNA"/>
</dbReference>
<feature type="compositionally biased region" description="Polar residues" evidence="1">
    <location>
        <begin position="231"/>
        <end position="246"/>
    </location>
</feature>
<reference evidence="2 3" key="1">
    <citation type="journal article" date="2011" name="Genome Biol.">
        <title>Comparative genome sequence analysis underscores mycoparasitism as the ancestral life style of Trichoderma.</title>
        <authorList>
            <person name="Kubicek C.P."/>
            <person name="Herrera-Estrella A."/>
            <person name="Seidl-Seiboth V."/>
            <person name="Martinez D.A."/>
            <person name="Druzhinina I.S."/>
            <person name="Thon M."/>
            <person name="Zeilinger S."/>
            <person name="Casas-Flores S."/>
            <person name="Horwitz B.A."/>
            <person name="Mukherjee P.K."/>
            <person name="Mukherjee M."/>
            <person name="Kredics L."/>
            <person name="Alcaraz L.D."/>
            <person name="Aerts A."/>
            <person name="Antal Z."/>
            <person name="Atanasova L."/>
            <person name="Cervantes-Badillo M.G."/>
            <person name="Challacombe J."/>
            <person name="Chertkov O."/>
            <person name="McCluskey K."/>
            <person name="Coulpier F."/>
            <person name="Deshpande N."/>
            <person name="von Doehren H."/>
            <person name="Ebbole D.J."/>
            <person name="Esquivel-Naranjo E.U."/>
            <person name="Fekete E."/>
            <person name="Flipphi M."/>
            <person name="Glaser F."/>
            <person name="Gomez-Rodriguez E.Y."/>
            <person name="Gruber S."/>
            <person name="Han C."/>
            <person name="Henrissat B."/>
            <person name="Hermosa R."/>
            <person name="Hernandez-Onate M."/>
            <person name="Karaffa L."/>
            <person name="Kosti I."/>
            <person name="Le Crom S."/>
            <person name="Lindquist E."/>
            <person name="Lucas S."/>
            <person name="Luebeck M."/>
            <person name="Luebeck P.S."/>
            <person name="Margeot A."/>
            <person name="Metz B."/>
            <person name="Misra M."/>
            <person name="Nevalainen H."/>
            <person name="Omann M."/>
            <person name="Packer N."/>
            <person name="Perrone G."/>
            <person name="Uresti-Rivera E.E."/>
            <person name="Salamov A."/>
            <person name="Schmoll M."/>
            <person name="Seiboth B."/>
            <person name="Shapiro H."/>
            <person name="Sukno S."/>
            <person name="Tamayo-Ramos J.A."/>
            <person name="Tisch D."/>
            <person name="Wiest A."/>
            <person name="Wilkinson H.H."/>
            <person name="Zhang M."/>
            <person name="Coutinho P.M."/>
            <person name="Kenerley C.M."/>
            <person name="Monte E."/>
            <person name="Baker S.E."/>
            <person name="Grigoriev I.V."/>
        </authorList>
    </citation>
    <scope>NUCLEOTIDE SEQUENCE [LARGE SCALE GENOMIC DNA]</scope>
    <source>
        <strain evidence="3">Gv29-8 / FGSC 10586</strain>
    </source>
</reference>
<feature type="compositionally biased region" description="Polar residues" evidence="1">
    <location>
        <begin position="88"/>
        <end position="98"/>
    </location>
</feature>
<dbReference type="VEuPathDB" id="FungiDB:TRIVIDRAFT_44253"/>
<gene>
    <name evidence="2" type="ORF">TRIVIDRAFT_44253</name>
</gene>
<dbReference type="eggNOG" id="ENOG502R6HF">
    <property type="taxonomic scope" value="Eukaryota"/>
</dbReference>
<name>G9N363_HYPVG</name>
<evidence type="ECO:0000313" key="3">
    <source>
        <dbReference type="Proteomes" id="UP000007115"/>
    </source>
</evidence>
<dbReference type="Proteomes" id="UP000007115">
    <property type="component" value="Unassembled WGS sequence"/>
</dbReference>
<keyword evidence="3" id="KW-1185">Reference proteome</keyword>
<dbReference type="OMA" id="PKAMDLN"/>
<dbReference type="HOGENOM" id="CLU_874525_0_0_1"/>
<dbReference type="AlphaFoldDB" id="G9N363"/>
<feature type="region of interest" description="Disordered" evidence="1">
    <location>
        <begin position="15"/>
        <end position="170"/>
    </location>
</feature>
<proteinExistence type="predicted"/>
<organism evidence="2 3">
    <name type="scientific">Hypocrea virens (strain Gv29-8 / FGSC 10586)</name>
    <name type="common">Gliocladium virens</name>
    <name type="synonym">Trichoderma virens</name>
    <dbReference type="NCBI Taxonomy" id="413071"/>
    <lineage>
        <taxon>Eukaryota</taxon>
        <taxon>Fungi</taxon>
        <taxon>Dikarya</taxon>
        <taxon>Ascomycota</taxon>
        <taxon>Pezizomycotina</taxon>
        <taxon>Sordariomycetes</taxon>
        <taxon>Hypocreomycetidae</taxon>
        <taxon>Hypocreales</taxon>
        <taxon>Hypocreaceae</taxon>
        <taxon>Trichoderma</taxon>
    </lineage>
</organism>